<dbReference type="Proteomes" id="UP001271007">
    <property type="component" value="Unassembled WGS sequence"/>
</dbReference>
<feature type="region of interest" description="Disordered" evidence="1">
    <location>
        <begin position="494"/>
        <end position="523"/>
    </location>
</feature>
<feature type="region of interest" description="Disordered" evidence="1">
    <location>
        <begin position="318"/>
        <end position="359"/>
    </location>
</feature>
<evidence type="ECO:0000256" key="1">
    <source>
        <dbReference type="SAM" id="MobiDB-lite"/>
    </source>
</evidence>
<comment type="caution">
    <text evidence="2">The sequence shown here is derived from an EMBL/GenBank/DDBJ whole genome shotgun (WGS) entry which is preliminary data.</text>
</comment>
<protein>
    <submittedName>
        <fullName evidence="2">Uncharacterized protein</fullName>
    </submittedName>
</protein>
<proteinExistence type="predicted"/>
<feature type="region of interest" description="Disordered" evidence="1">
    <location>
        <begin position="377"/>
        <end position="410"/>
    </location>
</feature>
<feature type="compositionally biased region" description="Acidic residues" evidence="1">
    <location>
        <begin position="389"/>
        <end position="401"/>
    </location>
</feature>
<evidence type="ECO:0000313" key="3">
    <source>
        <dbReference type="Proteomes" id="UP001271007"/>
    </source>
</evidence>
<feature type="compositionally biased region" description="Basic and acidic residues" evidence="1">
    <location>
        <begin position="323"/>
        <end position="338"/>
    </location>
</feature>
<dbReference type="EMBL" id="JAWDJX010000003">
    <property type="protein sequence ID" value="KAK3057573.1"/>
    <property type="molecule type" value="Genomic_DNA"/>
</dbReference>
<evidence type="ECO:0000313" key="2">
    <source>
        <dbReference type="EMBL" id="KAK3057573.1"/>
    </source>
</evidence>
<accession>A0AAJ0LWB1</accession>
<name>A0AAJ0LWB1_9PEZI</name>
<feature type="compositionally biased region" description="Basic and acidic residues" evidence="1">
    <location>
        <begin position="494"/>
        <end position="508"/>
    </location>
</feature>
<feature type="region of interest" description="Disordered" evidence="1">
    <location>
        <begin position="83"/>
        <end position="110"/>
    </location>
</feature>
<gene>
    <name evidence="2" type="ORF">LTR09_001757</name>
</gene>
<reference evidence="2" key="1">
    <citation type="submission" date="2023-04" db="EMBL/GenBank/DDBJ databases">
        <title>Black Yeasts Isolated from many extreme environments.</title>
        <authorList>
            <person name="Coleine C."/>
            <person name="Stajich J.E."/>
            <person name="Selbmann L."/>
        </authorList>
    </citation>
    <scope>NUCLEOTIDE SEQUENCE</scope>
    <source>
        <strain evidence="2">CCFEE 5312</strain>
    </source>
</reference>
<feature type="compositionally biased region" description="Polar residues" evidence="1">
    <location>
        <begin position="217"/>
        <end position="230"/>
    </location>
</feature>
<feature type="region of interest" description="Disordered" evidence="1">
    <location>
        <begin position="211"/>
        <end position="230"/>
    </location>
</feature>
<organism evidence="2 3">
    <name type="scientific">Extremus antarcticus</name>
    <dbReference type="NCBI Taxonomy" id="702011"/>
    <lineage>
        <taxon>Eukaryota</taxon>
        <taxon>Fungi</taxon>
        <taxon>Dikarya</taxon>
        <taxon>Ascomycota</taxon>
        <taxon>Pezizomycotina</taxon>
        <taxon>Dothideomycetes</taxon>
        <taxon>Dothideomycetidae</taxon>
        <taxon>Mycosphaerellales</taxon>
        <taxon>Extremaceae</taxon>
        <taxon>Extremus</taxon>
    </lineage>
</organism>
<sequence length="543" mass="60116">MNGQKPVPHLGDILASLQTVVQSIEQPQGGPQHVSDPTYEAEEEYEEYEPKLYDPFIIPDVEPYDPTRPALPSTFTLSIRPAPAGRREKAKIHTSPKDILPPPAARKYSQTANGDLEKPQTVCWEAFPNDPLRHKLFCGHASVTKTAQPCGPTCRLLPEAESKALGKDIACYSCVIKHRREASPFMAPPKRQPTKRGAPKEESLFIPEDGVAKRQRMATQRRPSGLATSTTTAEYLDKTTRELNADLARDPSLAALAASSAGGRMRTRSTRHGGYALSAELIDNAKESSLHRELQNLKTDGSDALRYKLARKQLYGGDLESNLPDHRRLEPAEGEKPHSYGQSATRRKHVGMSSIPETDHKKIMEEEDGVTVAEEFENEQLLPRAREDFGDDDQDEEEDAGEGGSRGIRADGTYFEEDRNCICEGEVDEALQQCTECEKYFHASCMGVAKFERCNGCKNRRVANQDLADKVLQVNRIAVVKNIGDLRAFRAMRRAEEKETKDREKTDPDAMEVDEPAKRAEGVVQEDVKMSGCTKISAAGGGG</sequence>
<dbReference type="CDD" id="cd15489">
    <property type="entry name" value="PHD_SF"/>
    <property type="match status" value="1"/>
</dbReference>
<dbReference type="SUPFAM" id="SSF57903">
    <property type="entry name" value="FYVE/PHD zinc finger"/>
    <property type="match status" value="1"/>
</dbReference>
<dbReference type="AlphaFoldDB" id="A0AAJ0LWB1"/>
<dbReference type="InterPro" id="IPR011011">
    <property type="entry name" value="Znf_FYVE_PHD"/>
</dbReference>
<keyword evidence="3" id="KW-1185">Reference proteome</keyword>